<dbReference type="InParanoid" id="G3AVH4"/>
<dbReference type="GO" id="GO:0005783">
    <property type="term" value="C:endoplasmic reticulum"/>
    <property type="evidence" value="ECO:0007669"/>
    <property type="project" value="TreeGrafter"/>
</dbReference>
<comment type="subcellular location">
    <subcellularLocation>
        <location evidence="1">Membrane</location>
        <topology evidence="1">Single-pass type IV membrane protein</topology>
    </subcellularLocation>
</comment>
<keyword evidence="5" id="KW-0653">Protein transport</keyword>
<feature type="transmembrane region" description="Helical" evidence="9">
    <location>
        <begin position="303"/>
        <end position="324"/>
    </location>
</feature>
<dbReference type="eggNOG" id="KOG3894">
    <property type="taxonomic scope" value="Eukaryota"/>
</dbReference>
<dbReference type="EMBL" id="GL996506">
    <property type="protein sequence ID" value="EGW29923.1"/>
    <property type="molecule type" value="Genomic_DNA"/>
</dbReference>
<protein>
    <recommendedName>
        <fullName evidence="10">t-SNARE coiled-coil homology domain-containing protein</fullName>
    </recommendedName>
</protein>
<feature type="domain" description="T-SNARE coiled-coil homology" evidence="10">
    <location>
        <begin position="234"/>
        <end position="296"/>
    </location>
</feature>
<evidence type="ECO:0000256" key="4">
    <source>
        <dbReference type="ARBA" id="ARBA00022692"/>
    </source>
</evidence>
<dbReference type="Pfam" id="PF10496">
    <property type="entry name" value="Syntaxin-18_N"/>
    <property type="match status" value="1"/>
</dbReference>
<name>G3AVH4_SPAPN</name>
<evidence type="ECO:0000313" key="11">
    <source>
        <dbReference type="EMBL" id="EGW29923.1"/>
    </source>
</evidence>
<evidence type="ECO:0000256" key="5">
    <source>
        <dbReference type="ARBA" id="ARBA00022927"/>
    </source>
</evidence>
<dbReference type="Gene3D" id="1.20.5.110">
    <property type="match status" value="1"/>
</dbReference>
<evidence type="ECO:0000259" key="10">
    <source>
        <dbReference type="PROSITE" id="PS50192"/>
    </source>
</evidence>
<accession>G3AVH4</accession>
<keyword evidence="6 9" id="KW-1133">Transmembrane helix</keyword>
<evidence type="ECO:0000256" key="3">
    <source>
        <dbReference type="ARBA" id="ARBA00022448"/>
    </source>
</evidence>
<dbReference type="PROSITE" id="PS50192">
    <property type="entry name" value="T_SNARE"/>
    <property type="match status" value="1"/>
</dbReference>
<keyword evidence="12" id="KW-1185">Reference proteome</keyword>
<evidence type="ECO:0000256" key="1">
    <source>
        <dbReference type="ARBA" id="ARBA00004211"/>
    </source>
</evidence>
<proteinExistence type="inferred from homology"/>
<reference evidence="11 12" key="1">
    <citation type="journal article" date="2011" name="Proc. Natl. Acad. Sci. U.S.A.">
        <title>Comparative genomics of xylose-fermenting fungi for enhanced biofuel production.</title>
        <authorList>
            <person name="Wohlbach D.J."/>
            <person name="Kuo A."/>
            <person name="Sato T.K."/>
            <person name="Potts K.M."/>
            <person name="Salamov A.A."/>
            <person name="LaButti K.M."/>
            <person name="Sun H."/>
            <person name="Clum A."/>
            <person name="Pangilinan J.L."/>
            <person name="Lindquist E.A."/>
            <person name="Lucas S."/>
            <person name="Lapidus A."/>
            <person name="Jin M."/>
            <person name="Gunawan C."/>
            <person name="Balan V."/>
            <person name="Dale B.E."/>
            <person name="Jeffries T.W."/>
            <person name="Zinkel R."/>
            <person name="Barry K.W."/>
            <person name="Grigoriev I.V."/>
            <person name="Gasch A.P."/>
        </authorList>
    </citation>
    <scope>NUCLEOTIDE SEQUENCE [LARGE SCALE GENOMIC DNA]</scope>
    <source>
        <strain evidence="12">NRRL Y-27907 / 11-Y1</strain>
    </source>
</reference>
<dbReference type="PANTHER" id="PTHR15959">
    <property type="entry name" value="SYNTAXIN-18"/>
    <property type="match status" value="1"/>
</dbReference>
<keyword evidence="8 9" id="KW-0472">Membrane</keyword>
<dbReference type="Proteomes" id="UP000000709">
    <property type="component" value="Unassembled WGS sequence"/>
</dbReference>
<keyword evidence="4 9" id="KW-0812">Transmembrane</keyword>
<dbReference type="HOGENOM" id="CLU_069210_0_0_1"/>
<evidence type="ECO:0000313" key="12">
    <source>
        <dbReference type="Proteomes" id="UP000000709"/>
    </source>
</evidence>
<evidence type="ECO:0000256" key="9">
    <source>
        <dbReference type="SAM" id="Phobius"/>
    </source>
</evidence>
<dbReference type="InterPro" id="IPR000727">
    <property type="entry name" value="T_SNARE_dom"/>
</dbReference>
<dbReference type="GO" id="GO:0031201">
    <property type="term" value="C:SNARE complex"/>
    <property type="evidence" value="ECO:0007669"/>
    <property type="project" value="TreeGrafter"/>
</dbReference>
<sequence>MTDLTPLFRQCVNIVQSELGDSIQPQPQPIKHQDEQNYFVNDTFIKESQEFYTMLIQMNKYIRDIKAPYLAISDEYANTSTLSIDDKNEIDQDFNFKVQQMYKKLNHLEVYESKRQKLTNDQDNTRGGWFNRVFTDDEASFYHETVAAHRKQVLLFLMETLNYVNKTFDSIQQKRLSRERQLNLLNFQDIQDDQMDVDHIANDLDIIDTNGQFEDEQVPSDQLQELEFENREFLNLKTTQLKQVEKVQQSILDIVNIQNELSFKLQDQGNQIGNLMDTHSEIEMEVTLGNKTLNKSKKSNKKAANMLVTMAVIFGVFILFVDYISF</sequence>
<keyword evidence="3" id="KW-0813">Transport</keyword>
<keyword evidence="7" id="KW-0175">Coiled coil</keyword>
<dbReference type="OMA" id="YRIRTHI"/>
<dbReference type="GO" id="GO:0015031">
    <property type="term" value="P:protein transport"/>
    <property type="evidence" value="ECO:0007669"/>
    <property type="project" value="UniProtKB-KW"/>
</dbReference>
<organism evidence="12">
    <name type="scientific">Spathaspora passalidarum (strain NRRL Y-27907 / 11-Y1)</name>
    <dbReference type="NCBI Taxonomy" id="619300"/>
    <lineage>
        <taxon>Eukaryota</taxon>
        <taxon>Fungi</taxon>
        <taxon>Dikarya</taxon>
        <taxon>Ascomycota</taxon>
        <taxon>Saccharomycotina</taxon>
        <taxon>Pichiomycetes</taxon>
        <taxon>Debaryomycetaceae</taxon>
        <taxon>Spathaspora</taxon>
    </lineage>
</organism>
<evidence type="ECO:0000256" key="6">
    <source>
        <dbReference type="ARBA" id="ARBA00022989"/>
    </source>
</evidence>
<evidence type="ECO:0000256" key="7">
    <source>
        <dbReference type="ARBA" id="ARBA00023054"/>
    </source>
</evidence>
<dbReference type="PANTHER" id="PTHR15959:SF0">
    <property type="entry name" value="SYNTAXIN-18"/>
    <property type="match status" value="1"/>
</dbReference>
<comment type="similarity">
    <text evidence="2">Belongs to the syntaxin family.</text>
</comment>
<dbReference type="OrthoDB" id="342981at2759"/>
<dbReference type="GeneID" id="18870642"/>
<gene>
    <name evidence="11" type="ORF">SPAPADRAFT_144549</name>
</gene>
<dbReference type="RefSeq" id="XP_007377689.1">
    <property type="nucleotide sequence ID" value="XM_007377627.1"/>
</dbReference>
<evidence type="ECO:0000256" key="8">
    <source>
        <dbReference type="ARBA" id="ARBA00023136"/>
    </source>
</evidence>
<dbReference type="FunCoup" id="G3AVH4">
    <property type="interactions" value="275"/>
</dbReference>
<dbReference type="STRING" id="619300.G3AVH4"/>
<dbReference type="InterPro" id="IPR019529">
    <property type="entry name" value="Syntaxin-18_N"/>
</dbReference>
<evidence type="ECO:0000256" key="2">
    <source>
        <dbReference type="ARBA" id="ARBA00009063"/>
    </source>
</evidence>
<dbReference type="KEGG" id="spaa:SPAPADRAFT_144549"/>
<dbReference type="AlphaFoldDB" id="G3AVH4"/>
<dbReference type="GO" id="GO:0006890">
    <property type="term" value="P:retrograde vesicle-mediated transport, Golgi to endoplasmic reticulum"/>
    <property type="evidence" value="ECO:0007669"/>
    <property type="project" value="TreeGrafter"/>
</dbReference>